<accession>A0A4R6QTS1</accession>
<dbReference type="InterPro" id="IPR003594">
    <property type="entry name" value="HATPase_dom"/>
</dbReference>
<evidence type="ECO:0000256" key="5">
    <source>
        <dbReference type="ARBA" id="ARBA00022679"/>
    </source>
</evidence>
<feature type="transmembrane region" description="Helical" evidence="13">
    <location>
        <begin position="21"/>
        <end position="41"/>
    </location>
</feature>
<dbReference type="InterPro" id="IPR005467">
    <property type="entry name" value="His_kinase_dom"/>
</dbReference>
<dbReference type="Gene3D" id="1.10.287.130">
    <property type="match status" value="1"/>
</dbReference>
<dbReference type="AlphaFoldDB" id="A0A4R6QTS1"/>
<evidence type="ECO:0000256" key="8">
    <source>
        <dbReference type="ARBA" id="ARBA00022777"/>
    </source>
</evidence>
<dbReference type="Pfam" id="PF00512">
    <property type="entry name" value="HisKA"/>
    <property type="match status" value="1"/>
</dbReference>
<name>A0A4R6QTS1_9BURK</name>
<dbReference type="EMBL" id="SNXS01000002">
    <property type="protein sequence ID" value="TDP73281.1"/>
    <property type="molecule type" value="Genomic_DNA"/>
</dbReference>
<evidence type="ECO:0000256" key="12">
    <source>
        <dbReference type="ARBA" id="ARBA00023136"/>
    </source>
</evidence>
<feature type="domain" description="Histidine kinase" evidence="14">
    <location>
        <begin position="250"/>
        <end position="463"/>
    </location>
</feature>
<dbReference type="SUPFAM" id="SSF55874">
    <property type="entry name" value="ATPase domain of HSP90 chaperone/DNA topoisomerase II/histidine kinase"/>
    <property type="match status" value="1"/>
</dbReference>
<comment type="catalytic activity">
    <reaction evidence="1">
        <text>ATP + protein L-histidine = ADP + protein N-phospho-L-histidine.</text>
        <dbReference type="EC" id="2.7.13.3"/>
    </reaction>
</comment>
<keyword evidence="7" id="KW-0547">Nucleotide-binding</keyword>
<evidence type="ECO:0000256" key="11">
    <source>
        <dbReference type="ARBA" id="ARBA00023012"/>
    </source>
</evidence>
<dbReference type="PRINTS" id="PR00344">
    <property type="entry name" value="BCTRLSENSOR"/>
</dbReference>
<evidence type="ECO:0000256" key="1">
    <source>
        <dbReference type="ARBA" id="ARBA00000085"/>
    </source>
</evidence>
<dbReference type="GO" id="GO:0000155">
    <property type="term" value="F:phosphorelay sensor kinase activity"/>
    <property type="evidence" value="ECO:0007669"/>
    <property type="project" value="InterPro"/>
</dbReference>
<dbReference type="InterPro" id="IPR003660">
    <property type="entry name" value="HAMP_dom"/>
</dbReference>
<evidence type="ECO:0000313" key="17">
    <source>
        <dbReference type="Proteomes" id="UP000295361"/>
    </source>
</evidence>
<feature type="transmembrane region" description="Helical" evidence="13">
    <location>
        <begin position="175"/>
        <end position="194"/>
    </location>
</feature>
<dbReference type="Proteomes" id="UP000295361">
    <property type="component" value="Unassembled WGS sequence"/>
</dbReference>
<dbReference type="GO" id="GO:0005524">
    <property type="term" value="F:ATP binding"/>
    <property type="evidence" value="ECO:0007669"/>
    <property type="project" value="UniProtKB-KW"/>
</dbReference>
<reference evidence="16 17" key="1">
    <citation type="submission" date="2019-03" db="EMBL/GenBank/DDBJ databases">
        <title>Genomic Encyclopedia of Type Strains, Phase IV (KMG-IV): sequencing the most valuable type-strain genomes for metagenomic binning, comparative biology and taxonomic classification.</title>
        <authorList>
            <person name="Goeker M."/>
        </authorList>
    </citation>
    <scope>NUCLEOTIDE SEQUENCE [LARGE SCALE GENOMIC DNA]</scope>
    <source>
        <strain evidence="16 17">DSM 16998</strain>
    </source>
</reference>
<keyword evidence="11" id="KW-0902">Two-component regulatory system</keyword>
<evidence type="ECO:0000313" key="16">
    <source>
        <dbReference type="EMBL" id="TDP73281.1"/>
    </source>
</evidence>
<dbReference type="GO" id="GO:0005886">
    <property type="term" value="C:plasma membrane"/>
    <property type="evidence" value="ECO:0007669"/>
    <property type="project" value="TreeGrafter"/>
</dbReference>
<dbReference type="SMART" id="SM00388">
    <property type="entry name" value="HisKA"/>
    <property type="match status" value="1"/>
</dbReference>
<protein>
    <recommendedName>
        <fullName evidence="3">histidine kinase</fullName>
        <ecNumber evidence="3">2.7.13.3</ecNumber>
    </recommendedName>
</protein>
<evidence type="ECO:0000256" key="3">
    <source>
        <dbReference type="ARBA" id="ARBA00012438"/>
    </source>
</evidence>
<keyword evidence="8 16" id="KW-0418">Kinase</keyword>
<evidence type="ECO:0000256" key="10">
    <source>
        <dbReference type="ARBA" id="ARBA00022989"/>
    </source>
</evidence>
<evidence type="ECO:0000259" key="15">
    <source>
        <dbReference type="PROSITE" id="PS50885"/>
    </source>
</evidence>
<keyword evidence="5" id="KW-0808">Transferase</keyword>
<feature type="domain" description="HAMP" evidence="15">
    <location>
        <begin position="191"/>
        <end position="242"/>
    </location>
</feature>
<dbReference type="PANTHER" id="PTHR45436:SF14">
    <property type="entry name" value="SENSOR PROTEIN QSEC"/>
    <property type="match status" value="1"/>
</dbReference>
<dbReference type="InterPro" id="IPR050428">
    <property type="entry name" value="TCS_sensor_his_kinase"/>
</dbReference>
<keyword evidence="10 13" id="KW-1133">Transmembrane helix</keyword>
<gene>
    <name evidence="16" type="ORF">DES47_1021043</name>
</gene>
<comment type="subcellular location">
    <subcellularLocation>
        <location evidence="2">Membrane</location>
        <topology evidence="2">Multi-pass membrane protein</topology>
    </subcellularLocation>
</comment>
<dbReference type="InterPro" id="IPR004358">
    <property type="entry name" value="Sig_transdc_His_kin-like_C"/>
</dbReference>
<proteinExistence type="predicted"/>
<dbReference type="CDD" id="cd00082">
    <property type="entry name" value="HisKA"/>
    <property type="match status" value="1"/>
</dbReference>
<dbReference type="PROSITE" id="PS50885">
    <property type="entry name" value="HAMP"/>
    <property type="match status" value="1"/>
</dbReference>
<keyword evidence="9" id="KW-0067">ATP-binding</keyword>
<dbReference type="Pfam" id="PF02518">
    <property type="entry name" value="HATPase_c"/>
    <property type="match status" value="1"/>
</dbReference>
<keyword evidence="17" id="KW-1185">Reference proteome</keyword>
<dbReference type="OrthoDB" id="8583694at2"/>
<keyword evidence="4" id="KW-0597">Phosphoprotein</keyword>
<dbReference type="PROSITE" id="PS50109">
    <property type="entry name" value="HIS_KIN"/>
    <property type="match status" value="1"/>
</dbReference>
<evidence type="ECO:0000256" key="9">
    <source>
        <dbReference type="ARBA" id="ARBA00022840"/>
    </source>
</evidence>
<dbReference type="InterPro" id="IPR003661">
    <property type="entry name" value="HisK_dim/P_dom"/>
</dbReference>
<dbReference type="PANTHER" id="PTHR45436">
    <property type="entry name" value="SENSOR HISTIDINE KINASE YKOH"/>
    <property type="match status" value="1"/>
</dbReference>
<dbReference type="CDD" id="cd00075">
    <property type="entry name" value="HATPase"/>
    <property type="match status" value="1"/>
</dbReference>
<dbReference type="Gene3D" id="3.30.565.10">
    <property type="entry name" value="Histidine kinase-like ATPase, C-terminal domain"/>
    <property type="match status" value="1"/>
</dbReference>
<keyword evidence="6 13" id="KW-0812">Transmembrane</keyword>
<dbReference type="SMART" id="SM00387">
    <property type="entry name" value="HATPase_c"/>
    <property type="match status" value="1"/>
</dbReference>
<organism evidence="16 17">
    <name type="scientific">Roseateles toxinivorans</name>
    <dbReference type="NCBI Taxonomy" id="270368"/>
    <lineage>
        <taxon>Bacteria</taxon>
        <taxon>Pseudomonadati</taxon>
        <taxon>Pseudomonadota</taxon>
        <taxon>Betaproteobacteria</taxon>
        <taxon>Burkholderiales</taxon>
        <taxon>Sphaerotilaceae</taxon>
        <taxon>Roseateles</taxon>
    </lineage>
</organism>
<evidence type="ECO:0000256" key="13">
    <source>
        <dbReference type="SAM" id="Phobius"/>
    </source>
</evidence>
<dbReference type="InterPro" id="IPR036890">
    <property type="entry name" value="HATPase_C_sf"/>
</dbReference>
<comment type="caution">
    <text evidence="16">The sequence shown here is derived from an EMBL/GenBank/DDBJ whole genome shotgun (WGS) entry which is preliminary data.</text>
</comment>
<evidence type="ECO:0000259" key="14">
    <source>
        <dbReference type="PROSITE" id="PS50109"/>
    </source>
</evidence>
<evidence type="ECO:0000256" key="7">
    <source>
        <dbReference type="ARBA" id="ARBA00022741"/>
    </source>
</evidence>
<dbReference type="InParanoid" id="A0A4R6QTS1"/>
<evidence type="ECO:0000256" key="6">
    <source>
        <dbReference type="ARBA" id="ARBA00022692"/>
    </source>
</evidence>
<dbReference type="SUPFAM" id="SSF47384">
    <property type="entry name" value="Homodimeric domain of signal transducing histidine kinase"/>
    <property type="match status" value="1"/>
</dbReference>
<keyword evidence="12 13" id="KW-0472">Membrane</keyword>
<evidence type="ECO:0000256" key="4">
    <source>
        <dbReference type="ARBA" id="ARBA00022553"/>
    </source>
</evidence>
<dbReference type="RefSeq" id="WP_133700675.1">
    <property type="nucleotide sequence ID" value="NZ_SNXS01000002.1"/>
</dbReference>
<dbReference type="InterPro" id="IPR036097">
    <property type="entry name" value="HisK_dim/P_sf"/>
</dbReference>
<dbReference type="EC" id="2.7.13.3" evidence="3"/>
<sequence>MRALTPTGAEAPSKSLLKRTFGAFFGVVLLVWCGLMAREIYDVKIVHARNGQAWNHVWAQHVRLQTQLWLDQPDKLQAVLAELERLRAQEWQEMGYEPPIIELQVWQHERLIHRFGPRGLGDREPPDVQRFASDDQWLYVEARAPEQGVVVRRWQEVPGAWHFSLQGLAYYARPLFYSLPLMLAVAWLLLRAGFGPLRRMAKQIARRSAKDLSPLRPSAYVELAPVVNSVNALMARLHDRLEREREFLLDAAHELKTPLAVIQLNAESLQQTPEAVRKAESTQRLVEGVRRATHTVHQLLALARSGGDTEAMDLREHDLVALARDRILLASQLAVRRNTYVELLAPESCLMQMNRESMGSLIDNLVDNAVKYSPPDSRVLLQIETDGEAVRLSVADQGPGIPPALHQKVFERFFRGPDQEQPGSGLGLAIVERVAALHGASIALSEGLEGHGLCVMVSFPRLAGK</sequence>
<evidence type="ECO:0000256" key="2">
    <source>
        <dbReference type="ARBA" id="ARBA00004141"/>
    </source>
</evidence>